<gene>
    <name evidence="1" type="ORF">C1645_813035</name>
</gene>
<reference evidence="1 2" key="1">
    <citation type="submission" date="2018-06" db="EMBL/GenBank/DDBJ databases">
        <title>Comparative genomics reveals the genomic features of Rhizophagus irregularis, R. cerebriforme, R. diaphanum and Gigaspora rosea, and their symbiotic lifestyle signature.</title>
        <authorList>
            <person name="Morin E."/>
            <person name="San Clemente H."/>
            <person name="Chen E.C.H."/>
            <person name="De La Providencia I."/>
            <person name="Hainaut M."/>
            <person name="Kuo A."/>
            <person name="Kohler A."/>
            <person name="Murat C."/>
            <person name="Tang N."/>
            <person name="Roy S."/>
            <person name="Loubradou J."/>
            <person name="Henrissat B."/>
            <person name="Grigoriev I.V."/>
            <person name="Corradi N."/>
            <person name="Roux C."/>
            <person name="Martin F.M."/>
        </authorList>
    </citation>
    <scope>NUCLEOTIDE SEQUENCE [LARGE SCALE GENOMIC DNA]</scope>
    <source>
        <strain evidence="1 2">DAOM 227022</strain>
    </source>
</reference>
<evidence type="ECO:0000313" key="1">
    <source>
        <dbReference type="EMBL" id="RIA98184.1"/>
    </source>
</evidence>
<protein>
    <submittedName>
        <fullName evidence="1">Uncharacterized protein</fullName>
    </submittedName>
</protein>
<comment type="caution">
    <text evidence="1">The sequence shown here is derived from an EMBL/GenBank/DDBJ whole genome shotgun (WGS) entry which is preliminary data.</text>
</comment>
<sequence>METSILFEIAHKMNKEDIKHSITTERKLKLDISLARIEMVNFKFKMVYIKS</sequence>
<dbReference type="EMBL" id="QKYT01000019">
    <property type="protein sequence ID" value="RIA98184.1"/>
    <property type="molecule type" value="Genomic_DNA"/>
</dbReference>
<dbReference type="AlphaFoldDB" id="A0A397TTE7"/>
<evidence type="ECO:0000313" key="2">
    <source>
        <dbReference type="Proteomes" id="UP000265703"/>
    </source>
</evidence>
<name>A0A397TTE7_9GLOM</name>
<dbReference type="Proteomes" id="UP000265703">
    <property type="component" value="Unassembled WGS sequence"/>
</dbReference>
<proteinExistence type="predicted"/>
<accession>A0A397TTE7</accession>
<organism evidence="1 2">
    <name type="scientific">Glomus cerebriforme</name>
    <dbReference type="NCBI Taxonomy" id="658196"/>
    <lineage>
        <taxon>Eukaryota</taxon>
        <taxon>Fungi</taxon>
        <taxon>Fungi incertae sedis</taxon>
        <taxon>Mucoromycota</taxon>
        <taxon>Glomeromycotina</taxon>
        <taxon>Glomeromycetes</taxon>
        <taxon>Glomerales</taxon>
        <taxon>Glomeraceae</taxon>
        <taxon>Glomus</taxon>
    </lineage>
</organism>
<keyword evidence="2" id="KW-1185">Reference proteome</keyword>